<accession>A0A9K3KX24</accession>
<reference evidence="1" key="1">
    <citation type="journal article" date="2021" name="Sci. Rep.">
        <title>Diploid genomic architecture of Nitzschia inconspicua, an elite biomass production diatom.</title>
        <authorList>
            <person name="Oliver A."/>
            <person name="Podell S."/>
            <person name="Pinowska A."/>
            <person name="Traller J.C."/>
            <person name="Smith S.R."/>
            <person name="McClure R."/>
            <person name="Beliaev A."/>
            <person name="Bohutskyi P."/>
            <person name="Hill E.A."/>
            <person name="Rabines A."/>
            <person name="Zheng H."/>
            <person name="Allen L.Z."/>
            <person name="Kuo A."/>
            <person name="Grigoriev I.V."/>
            <person name="Allen A.E."/>
            <person name="Hazlebeck D."/>
            <person name="Allen E.E."/>
        </authorList>
    </citation>
    <scope>NUCLEOTIDE SEQUENCE</scope>
    <source>
        <strain evidence="1">Hildebrandi</strain>
    </source>
</reference>
<proteinExistence type="predicted"/>
<name>A0A9K3KX24_9STRA</name>
<dbReference type="Proteomes" id="UP000693970">
    <property type="component" value="Unassembled WGS sequence"/>
</dbReference>
<dbReference type="AlphaFoldDB" id="A0A9K3KX24"/>
<reference evidence="1" key="2">
    <citation type="submission" date="2021-04" db="EMBL/GenBank/DDBJ databases">
        <authorList>
            <person name="Podell S."/>
        </authorList>
    </citation>
    <scope>NUCLEOTIDE SEQUENCE</scope>
    <source>
        <strain evidence="1">Hildebrandi</strain>
    </source>
</reference>
<comment type="caution">
    <text evidence="1">The sequence shown here is derived from an EMBL/GenBank/DDBJ whole genome shotgun (WGS) entry which is preliminary data.</text>
</comment>
<gene>
    <name evidence="1" type="ORF">IV203_010950</name>
</gene>
<organism evidence="1 2">
    <name type="scientific">Nitzschia inconspicua</name>
    <dbReference type="NCBI Taxonomy" id="303405"/>
    <lineage>
        <taxon>Eukaryota</taxon>
        <taxon>Sar</taxon>
        <taxon>Stramenopiles</taxon>
        <taxon>Ochrophyta</taxon>
        <taxon>Bacillariophyta</taxon>
        <taxon>Bacillariophyceae</taxon>
        <taxon>Bacillariophycidae</taxon>
        <taxon>Bacillariales</taxon>
        <taxon>Bacillariaceae</taxon>
        <taxon>Nitzschia</taxon>
    </lineage>
</organism>
<evidence type="ECO:0000313" key="1">
    <source>
        <dbReference type="EMBL" id="KAG7351590.1"/>
    </source>
</evidence>
<protein>
    <submittedName>
        <fullName evidence="1">Uncharacterized protein</fullName>
    </submittedName>
</protein>
<sequence length="122" mass="14073">MQDKKVIILEGREQNGQYKVQIPTAAIALVAYLKQYHQWLKGTNSARVHAIALSPEVCLSPSTKTWSNKVKHSSFSYMIPTDFHPDNYWLHQPKQTSQHHTRSIGLFIDTVQRKLFVKQISI</sequence>
<evidence type="ECO:0000313" key="2">
    <source>
        <dbReference type="Proteomes" id="UP000693970"/>
    </source>
</evidence>
<keyword evidence="2" id="KW-1185">Reference proteome</keyword>
<dbReference type="EMBL" id="JAGRRH010000018">
    <property type="protein sequence ID" value="KAG7351590.1"/>
    <property type="molecule type" value="Genomic_DNA"/>
</dbReference>